<evidence type="ECO:0008006" key="9">
    <source>
        <dbReference type="Google" id="ProtNLM"/>
    </source>
</evidence>
<organism evidence="7 8">
    <name type="scientific">Rhamnella rubrinervis</name>
    <dbReference type="NCBI Taxonomy" id="2594499"/>
    <lineage>
        <taxon>Eukaryota</taxon>
        <taxon>Viridiplantae</taxon>
        <taxon>Streptophyta</taxon>
        <taxon>Embryophyta</taxon>
        <taxon>Tracheophyta</taxon>
        <taxon>Spermatophyta</taxon>
        <taxon>Magnoliopsida</taxon>
        <taxon>eudicotyledons</taxon>
        <taxon>Gunneridae</taxon>
        <taxon>Pentapetalae</taxon>
        <taxon>rosids</taxon>
        <taxon>fabids</taxon>
        <taxon>Rosales</taxon>
        <taxon>Rhamnaceae</taxon>
        <taxon>rhamnoid group</taxon>
        <taxon>Rhamneae</taxon>
        <taxon>Rhamnella</taxon>
    </lineage>
</organism>
<dbReference type="OrthoDB" id="65569at2759"/>
<name>A0A8K0HE35_9ROSA</name>
<accession>A0A8K0HE35</accession>
<comment type="similarity">
    <text evidence="1 4">Belongs to the glycosyl hydrolase 1 family.</text>
</comment>
<dbReference type="PANTHER" id="PTHR10353">
    <property type="entry name" value="GLYCOSYL HYDROLASE"/>
    <property type="match status" value="1"/>
</dbReference>
<evidence type="ECO:0000256" key="1">
    <source>
        <dbReference type="ARBA" id="ARBA00010838"/>
    </source>
</evidence>
<dbReference type="GO" id="GO:0005975">
    <property type="term" value="P:carbohydrate metabolic process"/>
    <property type="evidence" value="ECO:0007669"/>
    <property type="project" value="InterPro"/>
</dbReference>
<dbReference type="SUPFAM" id="SSF51445">
    <property type="entry name" value="(Trans)glycosidases"/>
    <property type="match status" value="1"/>
</dbReference>
<keyword evidence="6" id="KW-0732">Signal</keyword>
<dbReference type="PRINTS" id="PR00131">
    <property type="entry name" value="GLHYDRLASE1"/>
</dbReference>
<dbReference type="FunFam" id="3.20.20.80:FF:000022">
    <property type="entry name" value="Beta-glucosidase 11"/>
    <property type="match status" value="1"/>
</dbReference>
<proteinExistence type="inferred from homology"/>
<evidence type="ECO:0000256" key="5">
    <source>
        <dbReference type="RuleBase" id="RU004468"/>
    </source>
</evidence>
<evidence type="ECO:0000256" key="4">
    <source>
        <dbReference type="RuleBase" id="RU003690"/>
    </source>
</evidence>
<dbReference type="InterPro" id="IPR017853">
    <property type="entry name" value="GH"/>
</dbReference>
<dbReference type="GO" id="GO:0008422">
    <property type="term" value="F:beta-glucosidase activity"/>
    <property type="evidence" value="ECO:0007669"/>
    <property type="project" value="TreeGrafter"/>
</dbReference>
<dbReference type="Pfam" id="PF00232">
    <property type="entry name" value="Glyco_hydro_1"/>
    <property type="match status" value="1"/>
</dbReference>
<reference evidence="7" key="1">
    <citation type="submission" date="2020-03" db="EMBL/GenBank/DDBJ databases">
        <title>A high-quality chromosome-level genome assembly of a woody plant with both climbing and erect habits, Rhamnella rubrinervis.</title>
        <authorList>
            <person name="Lu Z."/>
            <person name="Yang Y."/>
            <person name="Zhu X."/>
            <person name="Sun Y."/>
        </authorList>
    </citation>
    <scope>NUCLEOTIDE SEQUENCE</scope>
    <source>
        <strain evidence="7">BYM</strain>
        <tissue evidence="7">Leaf</tissue>
    </source>
</reference>
<dbReference type="InterPro" id="IPR018120">
    <property type="entry name" value="Glyco_hydro_1_AS"/>
</dbReference>
<keyword evidence="5" id="KW-0326">Glycosidase</keyword>
<feature type="active site" description="Nucleophile" evidence="3">
    <location>
        <position position="419"/>
    </location>
</feature>
<dbReference type="PANTHER" id="PTHR10353:SF297">
    <property type="entry name" value="VICIANIN HYDROLASE-LIKE"/>
    <property type="match status" value="1"/>
</dbReference>
<gene>
    <name evidence="7" type="ORF">FNV43_RR06214</name>
</gene>
<dbReference type="PROSITE" id="PS00572">
    <property type="entry name" value="GLYCOSYL_HYDROL_F1_1"/>
    <property type="match status" value="1"/>
</dbReference>
<comment type="caution">
    <text evidence="7">The sequence shown here is derived from an EMBL/GenBank/DDBJ whole genome shotgun (WGS) entry which is preliminary data.</text>
</comment>
<protein>
    <recommendedName>
        <fullName evidence="9">Vicianin hydrolase-like</fullName>
    </recommendedName>
</protein>
<dbReference type="AlphaFoldDB" id="A0A8K0HE35"/>
<keyword evidence="2 5" id="KW-0378">Hydrolase</keyword>
<evidence type="ECO:0000313" key="8">
    <source>
        <dbReference type="Proteomes" id="UP000796880"/>
    </source>
</evidence>
<dbReference type="Gene3D" id="3.20.20.80">
    <property type="entry name" value="Glycosidases"/>
    <property type="match status" value="1"/>
</dbReference>
<feature type="signal peptide" evidence="6">
    <location>
        <begin position="1"/>
        <end position="23"/>
    </location>
</feature>
<evidence type="ECO:0000313" key="7">
    <source>
        <dbReference type="EMBL" id="KAF3450134.1"/>
    </source>
</evidence>
<keyword evidence="8" id="KW-1185">Reference proteome</keyword>
<dbReference type="EMBL" id="VOIH02000003">
    <property type="protein sequence ID" value="KAF3450134.1"/>
    <property type="molecule type" value="Genomic_DNA"/>
</dbReference>
<evidence type="ECO:0000256" key="6">
    <source>
        <dbReference type="SAM" id="SignalP"/>
    </source>
</evidence>
<feature type="chain" id="PRO_5035480080" description="Vicianin hydrolase-like" evidence="6">
    <location>
        <begin position="24"/>
        <end position="513"/>
    </location>
</feature>
<evidence type="ECO:0000256" key="2">
    <source>
        <dbReference type="ARBA" id="ARBA00022801"/>
    </source>
</evidence>
<dbReference type="InterPro" id="IPR001360">
    <property type="entry name" value="Glyco_hydro_1"/>
</dbReference>
<dbReference type="InterPro" id="IPR033132">
    <property type="entry name" value="GH_1_N_CS"/>
</dbReference>
<evidence type="ECO:0000256" key="3">
    <source>
        <dbReference type="PROSITE-ProRule" id="PRU10055"/>
    </source>
</evidence>
<dbReference type="PROSITE" id="PS00653">
    <property type="entry name" value="GLYCOSYL_HYDROL_F1_2"/>
    <property type="match status" value="1"/>
</dbReference>
<dbReference type="Proteomes" id="UP000796880">
    <property type="component" value="Unassembled WGS sequence"/>
</dbReference>
<sequence length="513" mass="58094">MAIQSLFLICLLAISLAITSTEAAAVNPTPKPISVPFNRSSFPHGFIFGAGSAAYQSEGAALQHGRGPSIWDTFTRRHPEKILDGSNGDVADDLYHRYKGDIKLMKKIGLDSFRFSISWSRVLPTGKIKGGVNQEGVQYYKNFINELLSNGLVPFVTLFHFDLPQALEDEYGGFLSDKIVEDFGEYVDFVFKTFGDKVKYWTTLNEPYGYSVNGYSSGTFPPGRCSNYAGNCTEGNSATEPYLVAHHLLLSHAAAVKIYKQKYQESQKGQIGITLVTHWFQPKFPTNADRKAAFRVLDFFLGWFLDPITYGQYPKTMQSILGNRLPKFTKSQSDSLKGSLDFLGLNYYTSNFVEDKHLTSTTNHSFSTDLQATLSTQKLGVAIGNPTALSWLFIYPKGIRDLLLYVKDKYKNPPIYITENGIAEANNSTLPVKEAIKDSIRIRYLHGHLSYLLESIRKGVNVKGYFAWSFFDDFEWDAGYTVRFGLTYVDFKDNLKRYLKYSAYWLKRFLLKY</sequence>